<dbReference type="InterPro" id="IPR014729">
    <property type="entry name" value="Rossmann-like_a/b/a_fold"/>
</dbReference>
<dbReference type="Proteomes" id="UP000011661">
    <property type="component" value="Unassembled WGS sequence"/>
</dbReference>
<feature type="domain" description="UspA" evidence="2">
    <location>
        <begin position="3"/>
        <end position="126"/>
    </location>
</feature>
<gene>
    <name evidence="3" type="ORF">C495_11994</name>
</gene>
<comment type="caution">
    <text evidence="3">The sequence shown here is derived from an EMBL/GenBank/DDBJ whole genome shotgun (WGS) entry which is preliminary data.</text>
</comment>
<dbReference type="PRINTS" id="PR01438">
    <property type="entry name" value="UNVRSLSTRESS"/>
</dbReference>
<dbReference type="InterPro" id="IPR006015">
    <property type="entry name" value="Universal_stress_UspA"/>
</dbReference>
<evidence type="ECO:0000313" key="3">
    <source>
        <dbReference type="EMBL" id="ELY44622.1"/>
    </source>
</evidence>
<dbReference type="RefSeq" id="WP_008163183.1">
    <property type="nucleotide sequence ID" value="NZ_AOHX01000039.1"/>
</dbReference>
<proteinExistence type="inferred from homology"/>
<comment type="similarity">
    <text evidence="1">Belongs to the universal stress protein A family.</text>
</comment>
<dbReference type="SUPFAM" id="SSF52402">
    <property type="entry name" value="Adenine nucleotide alpha hydrolases-like"/>
    <property type="match status" value="1"/>
</dbReference>
<protein>
    <submittedName>
        <fullName evidence="3">UspA domain-containing protein</fullName>
    </submittedName>
</protein>
<dbReference type="PANTHER" id="PTHR46268:SF24">
    <property type="entry name" value="UNIVERSAL STRESS PROTEIN"/>
    <property type="match status" value="1"/>
</dbReference>
<dbReference type="PATRIC" id="fig|1230460.4.peg.2437"/>
<dbReference type="EMBL" id="AOHX01000039">
    <property type="protein sequence ID" value="ELY44622.1"/>
    <property type="molecule type" value="Genomic_DNA"/>
</dbReference>
<feature type="non-terminal residue" evidence="3">
    <location>
        <position position="1"/>
    </location>
</feature>
<reference evidence="3 4" key="1">
    <citation type="journal article" date="2014" name="PLoS Genet.">
        <title>Phylogenetically driven sequencing of extremely halophilic archaea reveals strategies for static and dynamic osmo-response.</title>
        <authorList>
            <person name="Becker E.A."/>
            <person name="Seitzer P.M."/>
            <person name="Tritt A."/>
            <person name="Larsen D."/>
            <person name="Krusor M."/>
            <person name="Yao A.I."/>
            <person name="Wu D."/>
            <person name="Madern D."/>
            <person name="Eisen J.A."/>
            <person name="Darling A.E."/>
            <person name="Facciotti M.T."/>
        </authorList>
    </citation>
    <scope>NUCLEOTIDE SEQUENCE [LARGE SCALE GENOMIC DNA]</scope>
    <source>
        <strain evidence="3 4">JCM 14089</strain>
    </source>
</reference>
<dbReference type="Pfam" id="PF00582">
    <property type="entry name" value="Usp"/>
    <property type="match status" value="1"/>
</dbReference>
<organism evidence="3 4">
    <name type="scientific">Natronorubrum sulfidifaciens JCM 14089</name>
    <dbReference type="NCBI Taxonomy" id="1230460"/>
    <lineage>
        <taxon>Archaea</taxon>
        <taxon>Methanobacteriati</taxon>
        <taxon>Methanobacteriota</taxon>
        <taxon>Stenosarchaea group</taxon>
        <taxon>Halobacteria</taxon>
        <taxon>Halobacteriales</taxon>
        <taxon>Natrialbaceae</taxon>
        <taxon>Natronorubrum</taxon>
    </lineage>
</organism>
<dbReference type="InterPro" id="IPR006016">
    <property type="entry name" value="UspA"/>
</dbReference>
<dbReference type="Gene3D" id="3.40.50.620">
    <property type="entry name" value="HUPs"/>
    <property type="match status" value="1"/>
</dbReference>
<evidence type="ECO:0000256" key="1">
    <source>
        <dbReference type="ARBA" id="ARBA00008791"/>
    </source>
</evidence>
<dbReference type="eggNOG" id="arCOG00449">
    <property type="taxonomic scope" value="Archaea"/>
</dbReference>
<dbReference type="AlphaFoldDB" id="L9W5J0"/>
<dbReference type="OrthoDB" id="105697at2157"/>
<accession>L9W5J0</accession>
<evidence type="ECO:0000313" key="4">
    <source>
        <dbReference type="Proteomes" id="UP000011661"/>
    </source>
</evidence>
<evidence type="ECO:0000259" key="2">
    <source>
        <dbReference type="Pfam" id="PF00582"/>
    </source>
</evidence>
<keyword evidence="4" id="KW-1185">Reference proteome</keyword>
<dbReference type="CDD" id="cd00293">
    <property type="entry name" value="USP-like"/>
    <property type="match status" value="1"/>
</dbReference>
<dbReference type="PANTHER" id="PTHR46268">
    <property type="entry name" value="STRESS RESPONSE PROTEIN NHAX"/>
    <property type="match status" value="1"/>
</dbReference>
<name>L9W5J0_9EURY</name>
<sequence length="132" mass="14251">TDALEYALETFPDATHTGLHVLEVPFDRPRDAVRGTYLEELLHEHETRAETVLESATTLAEDRGVTIDTETVAGDPAAEIIDYAEAIDADQLVMGSHGRSLAARLFTGSVAERVAHRSPLTVTLVRGAPTAE</sequence>